<name>W4FNU6_APHAT</name>
<gene>
    <name evidence="1" type="ORF">H257_15414</name>
</gene>
<organism evidence="1">
    <name type="scientific">Aphanomyces astaci</name>
    <name type="common">Crayfish plague agent</name>
    <dbReference type="NCBI Taxonomy" id="112090"/>
    <lineage>
        <taxon>Eukaryota</taxon>
        <taxon>Sar</taxon>
        <taxon>Stramenopiles</taxon>
        <taxon>Oomycota</taxon>
        <taxon>Saprolegniomycetes</taxon>
        <taxon>Saprolegniales</taxon>
        <taxon>Verrucalvaceae</taxon>
        <taxon>Aphanomyces</taxon>
    </lineage>
</organism>
<dbReference type="RefSeq" id="XP_009841826.1">
    <property type="nucleotide sequence ID" value="XM_009843524.1"/>
</dbReference>
<evidence type="ECO:0000313" key="1">
    <source>
        <dbReference type="EMBL" id="ETV68601.1"/>
    </source>
</evidence>
<dbReference type="EMBL" id="KI913183">
    <property type="protein sequence ID" value="ETV68601.1"/>
    <property type="molecule type" value="Genomic_DNA"/>
</dbReference>
<reference evidence="1" key="1">
    <citation type="submission" date="2013-12" db="EMBL/GenBank/DDBJ databases">
        <title>The Genome Sequence of Aphanomyces astaci APO3.</title>
        <authorList>
            <consortium name="The Broad Institute Genomics Platform"/>
            <person name="Russ C."/>
            <person name="Tyler B."/>
            <person name="van West P."/>
            <person name="Dieguez-Uribeondo J."/>
            <person name="Young S.K."/>
            <person name="Zeng Q."/>
            <person name="Gargeya S."/>
            <person name="Fitzgerald M."/>
            <person name="Abouelleil A."/>
            <person name="Alvarado L."/>
            <person name="Chapman S.B."/>
            <person name="Gainer-Dewar J."/>
            <person name="Goldberg J."/>
            <person name="Griggs A."/>
            <person name="Gujja S."/>
            <person name="Hansen M."/>
            <person name="Howarth C."/>
            <person name="Imamovic A."/>
            <person name="Ireland A."/>
            <person name="Larimer J."/>
            <person name="McCowan C."/>
            <person name="Murphy C."/>
            <person name="Pearson M."/>
            <person name="Poon T.W."/>
            <person name="Priest M."/>
            <person name="Roberts A."/>
            <person name="Saif S."/>
            <person name="Shea T."/>
            <person name="Sykes S."/>
            <person name="Wortman J."/>
            <person name="Nusbaum C."/>
            <person name="Birren B."/>
        </authorList>
    </citation>
    <scope>NUCLEOTIDE SEQUENCE [LARGE SCALE GENOMIC DNA]</scope>
    <source>
        <strain evidence="1">APO3</strain>
    </source>
</reference>
<protein>
    <submittedName>
        <fullName evidence="1">Uncharacterized protein</fullName>
    </submittedName>
</protein>
<sequence>MRGKRGKNVTNTDRNATLHRLLALVTPRELRGQTAPEFRRLLDDDDDPDDVEIDLDELFGAVHL</sequence>
<dbReference type="AlphaFoldDB" id="W4FNU6"/>
<dbReference type="GeneID" id="20817410"/>
<dbReference type="VEuPathDB" id="FungiDB:H257_15414"/>
<proteinExistence type="predicted"/>
<accession>W4FNU6</accession>